<dbReference type="RefSeq" id="WP_050119822.1">
    <property type="nucleotide sequence ID" value="NZ_CAWMAB010000013.1"/>
</dbReference>
<keyword evidence="1" id="KW-0167">Capsid protein</keyword>
<dbReference type="EMBL" id="CPYI01000013">
    <property type="protein sequence ID" value="CNF09059.1"/>
    <property type="molecule type" value="Genomic_DNA"/>
</dbReference>
<evidence type="ECO:0000313" key="1">
    <source>
        <dbReference type="EMBL" id="CNF09059.1"/>
    </source>
</evidence>
<name>A0A0T9LN77_YERKR</name>
<evidence type="ECO:0000313" key="2">
    <source>
        <dbReference type="Proteomes" id="UP000045824"/>
    </source>
</evidence>
<gene>
    <name evidence="1" type="ORF">ERS008491_03020</name>
</gene>
<dbReference type="Proteomes" id="UP000045824">
    <property type="component" value="Unassembled WGS sequence"/>
</dbReference>
<keyword evidence="1" id="KW-0946">Virion</keyword>
<organism evidence="1 2">
    <name type="scientific">Yersinia kristensenii</name>
    <dbReference type="NCBI Taxonomy" id="28152"/>
    <lineage>
        <taxon>Bacteria</taxon>
        <taxon>Pseudomonadati</taxon>
        <taxon>Pseudomonadota</taxon>
        <taxon>Gammaproteobacteria</taxon>
        <taxon>Enterobacterales</taxon>
        <taxon>Yersiniaceae</taxon>
        <taxon>Yersinia</taxon>
    </lineage>
</organism>
<accession>A0A0T9LN77</accession>
<reference evidence="1 2" key="1">
    <citation type="submission" date="2015-03" db="EMBL/GenBank/DDBJ databases">
        <authorList>
            <person name="Murphy D."/>
        </authorList>
    </citation>
    <scope>NUCLEOTIDE SEQUENCE [LARGE SCALE GENOMIC DNA]</scope>
    <source>
        <strain evidence="1 2">FCF326</strain>
    </source>
</reference>
<proteinExistence type="predicted"/>
<protein>
    <submittedName>
        <fullName evidence="1">Putative bacteriophage coat protein</fullName>
    </submittedName>
</protein>
<dbReference type="AlphaFoldDB" id="A0A0T9LN77"/>
<sequence>MANKYKIDGVPPLSKIPSQIYSGYKLVRGGEILVNAGIAGAEWLDEGATEAQYINRAAQNVSAPIDQFSQVSGALRIRGAEKTAAIKSTEQLYSKLNDMQWERNVQGLTELNNYGFDIISNENGTVNVPETMVSIAKDFPQMAPKAQSKLIDILGLDSNTIELLREGVRLSDLLAKATHFGLTIDPELNARLTELNKQTTELGVAWDGLKGKISNVGYKIAVSDGSIANGIGGLTDLLTHGPDNFSIMRFFDVINGDESEKMRWAYNNDDFKRQLNWYESTMLNSGFMTDGFRKKYQDYHTKNSGQKVYKGIDFFPGFKLPQDELNPLTNSFNLGGESSSDEYIFNESVGDTWSKNQLINSNAKEHYSFRPSPSVLSENNMFTAHNDSSTVENVVSHSTDTSRSDNIISHYAGTLPDSDGITNPIGALPSDNIPNTPMGISPDGSIVAGPVMGSPIYAESANGDNFNANVIADVIATAMQNNRVQIELTLIDGRTGETSVLLGQGGGRITYAMAMPM</sequence>